<keyword evidence="5" id="KW-1185">Reference proteome</keyword>
<dbReference type="Proteomes" id="UP000095008">
    <property type="component" value="Unassembled WGS sequence"/>
</dbReference>
<evidence type="ECO:0000313" key="4">
    <source>
        <dbReference type="EMBL" id="OCX70908.1"/>
    </source>
</evidence>
<reference evidence="4" key="1">
    <citation type="journal article" date="2016" name="Int. J. Mol. Sci.">
        <title>Comparative genomics of the extreme acidophile Acidithiobacillus thiooxidans reveals intraspecific divergence and niche adaptation.</title>
        <authorList>
            <person name="Zhang X."/>
            <person name="Feng X."/>
            <person name="Tao J."/>
            <person name="Ma L."/>
            <person name="Xiao Y."/>
            <person name="Liang Y."/>
            <person name="Liu X."/>
            <person name="Yin H."/>
        </authorList>
    </citation>
    <scope>NUCLEOTIDE SEQUENCE [LARGE SCALE GENOMIC DNA]</scope>
    <source>
        <strain evidence="4">DXS-W</strain>
    </source>
</reference>
<feature type="chain" id="PRO_5008663405" description="P-type conjugative transfer protein TrbG" evidence="3">
    <location>
        <begin position="24"/>
        <end position="304"/>
    </location>
</feature>
<sequence>MKSMKKQSVIAAIALLTSPLAFAAHGMENSKQVYDNLMHNSVPGTASAKTLQGAIAQASQIWHDTGTASAIAGNNGEVLYPYGQSTPDILCSPLHTTIIKLLPGEKIAGSALGDKIRWTATNLQLGNQAVVLVRPMQKGITTNLVIASTTGKIYDLTLVSDQAKFVPTVGFYNPQQEWDKAVVGVQMQQQAAAMARRKATMTLPNINPADLDFSYYCTGSHRYRPVRIFSAAGKVYLQMPPGMKYGNAPAVFVIEDGKEQLTNFQMIGGYYVIDQLFHEAKLLLGTGSHKQVVTIHAGNRPSGW</sequence>
<dbReference type="Gene3D" id="2.60.40.2500">
    <property type="match status" value="1"/>
</dbReference>
<dbReference type="InterPro" id="IPR038161">
    <property type="entry name" value="VirB9/CagX/TrbG_C_sf"/>
</dbReference>
<dbReference type="AlphaFoldDB" id="A0A1C2I4I4"/>
<dbReference type="InterPro" id="IPR010258">
    <property type="entry name" value="Conjugal_tfr_TrbG/VirB9/CagX"/>
</dbReference>
<comment type="caution">
    <text evidence="4">The sequence shown here is derived from an EMBL/GenBank/DDBJ whole genome shotgun (WGS) entry which is preliminary data.</text>
</comment>
<dbReference type="EMBL" id="LWRY01000152">
    <property type="protein sequence ID" value="OCX70908.1"/>
    <property type="molecule type" value="Genomic_DNA"/>
</dbReference>
<evidence type="ECO:0000256" key="2">
    <source>
        <dbReference type="ARBA" id="ARBA00022729"/>
    </source>
</evidence>
<protein>
    <recommendedName>
        <fullName evidence="6">P-type conjugative transfer protein TrbG</fullName>
    </recommendedName>
</protein>
<evidence type="ECO:0008006" key="6">
    <source>
        <dbReference type="Google" id="ProtNLM"/>
    </source>
</evidence>
<feature type="signal peptide" evidence="3">
    <location>
        <begin position="1"/>
        <end position="23"/>
    </location>
</feature>
<evidence type="ECO:0000256" key="3">
    <source>
        <dbReference type="SAM" id="SignalP"/>
    </source>
</evidence>
<keyword evidence="2 3" id="KW-0732">Signal</keyword>
<gene>
    <name evidence="4" type="ORF">A6M23_13205</name>
</gene>
<comment type="similarity">
    <text evidence="1">Belongs to the TrbG/VirB9 family.</text>
</comment>
<proteinExistence type="inferred from homology"/>
<dbReference type="InterPro" id="IPR033645">
    <property type="entry name" value="VirB9/CagX/TrbG_C"/>
</dbReference>
<evidence type="ECO:0000256" key="1">
    <source>
        <dbReference type="ARBA" id="ARBA00006135"/>
    </source>
</evidence>
<dbReference type="Pfam" id="PF03524">
    <property type="entry name" value="CagX"/>
    <property type="match status" value="1"/>
</dbReference>
<evidence type="ECO:0000313" key="5">
    <source>
        <dbReference type="Proteomes" id="UP000095008"/>
    </source>
</evidence>
<dbReference type="CDD" id="cd06911">
    <property type="entry name" value="VirB9_CagX_TrbG"/>
    <property type="match status" value="1"/>
</dbReference>
<organism evidence="4 5">
    <name type="scientific">Acidithiobacillus thiooxidans</name>
    <name type="common">Thiobacillus thiooxidans</name>
    <dbReference type="NCBI Taxonomy" id="930"/>
    <lineage>
        <taxon>Bacteria</taxon>
        <taxon>Pseudomonadati</taxon>
        <taxon>Pseudomonadota</taxon>
        <taxon>Acidithiobacillia</taxon>
        <taxon>Acidithiobacillales</taxon>
        <taxon>Acidithiobacillaceae</taxon>
        <taxon>Acidithiobacillus</taxon>
    </lineage>
</organism>
<name>A0A1C2I4I4_ACITH</name>
<dbReference type="OrthoDB" id="5357875at2"/>
<dbReference type="RefSeq" id="WP_065974114.1">
    <property type="nucleotide sequence ID" value="NZ_LWRY01000152.1"/>
</dbReference>
<accession>A0A1C2I4I4</accession>